<reference evidence="1" key="1">
    <citation type="submission" date="2020-03" db="EMBL/GenBank/DDBJ databases">
        <title>Castanea mollissima Vanexum genome sequencing.</title>
        <authorList>
            <person name="Staton M."/>
        </authorList>
    </citation>
    <scope>NUCLEOTIDE SEQUENCE</scope>
    <source>
        <tissue evidence="1">Leaf</tissue>
    </source>
</reference>
<dbReference type="AlphaFoldDB" id="A0A8J4QVW3"/>
<comment type="caution">
    <text evidence="1">The sequence shown here is derived from an EMBL/GenBank/DDBJ whole genome shotgun (WGS) entry which is preliminary data.</text>
</comment>
<sequence>MAMNKKLSKPELERLEMEMVKLNPAAELADGFYTKPWLNKQKFGSVIPKKRKTVKRMVFERLAQFIVQVFSPSRPSSSGASSLPNKTCCCFNKGEAIHPHTPYWDRLVVLERWGGCVCVWFWSDEWAVCASGGLLCWAAAVWNSASPDLGKRHDCAAGGSKSYCSVFSTNQNSQLTLSAITATPDNGNLNSTACFCLRATIK</sequence>
<proteinExistence type="predicted"/>
<dbReference type="EMBL" id="JRKL02004343">
    <property type="protein sequence ID" value="KAF3952808.1"/>
    <property type="molecule type" value="Genomic_DNA"/>
</dbReference>
<gene>
    <name evidence="1" type="ORF">CMV_021677</name>
</gene>
<feature type="non-terminal residue" evidence="1">
    <location>
        <position position="1"/>
    </location>
</feature>
<protein>
    <submittedName>
        <fullName evidence="1">Uncharacterized protein</fullName>
    </submittedName>
</protein>
<evidence type="ECO:0000313" key="2">
    <source>
        <dbReference type="Proteomes" id="UP000737018"/>
    </source>
</evidence>
<evidence type="ECO:0000313" key="1">
    <source>
        <dbReference type="EMBL" id="KAF3952808.1"/>
    </source>
</evidence>
<keyword evidence="2" id="KW-1185">Reference proteome</keyword>
<accession>A0A8J4QVW3</accession>
<organism evidence="1 2">
    <name type="scientific">Castanea mollissima</name>
    <name type="common">Chinese chestnut</name>
    <dbReference type="NCBI Taxonomy" id="60419"/>
    <lineage>
        <taxon>Eukaryota</taxon>
        <taxon>Viridiplantae</taxon>
        <taxon>Streptophyta</taxon>
        <taxon>Embryophyta</taxon>
        <taxon>Tracheophyta</taxon>
        <taxon>Spermatophyta</taxon>
        <taxon>Magnoliopsida</taxon>
        <taxon>eudicotyledons</taxon>
        <taxon>Gunneridae</taxon>
        <taxon>Pentapetalae</taxon>
        <taxon>rosids</taxon>
        <taxon>fabids</taxon>
        <taxon>Fagales</taxon>
        <taxon>Fagaceae</taxon>
        <taxon>Castanea</taxon>
    </lineage>
</organism>
<name>A0A8J4QVW3_9ROSI</name>
<dbReference type="Proteomes" id="UP000737018">
    <property type="component" value="Unassembled WGS sequence"/>
</dbReference>